<feature type="region of interest" description="Disordered" evidence="2">
    <location>
        <begin position="284"/>
        <end position="313"/>
    </location>
</feature>
<feature type="compositionally biased region" description="Acidic residues" evidence="2">
    <location>
        <begin position="211"/>
        <end position="223"/>
    </location>
</feature>
<dbReference type="STRING" id="1561998.A0A1I7TDG8"/>
<feature type="compositionally biased region" description="Acidic residues" evidence="2">
    <location>
        <begin position="86"/>
        <end position="96"/>
    </location>
</feature>
<feature type="compositionally biased region" description="Basic and acidic residues" evidence="2">
    <location>
        <begin position="297"/>
        <end position="313"/>
    </location>
</feature>
<feature type="compositionally biased region" description="Basic and acidic residues" evidence="2">
    <location>
        <begin position="224"/>
        <end position="235"/>
    </location>
</feature>
<accession>A0A1I7TDG8</accession>
<sequence length="313" mass="36667">MENEDKEEDRRQRSDEARRAAMRQKIQQKKDRDRQIAIDIANVDQKATKRIVFDDSDDNDEVEKITENGKKKSSVNGSKRPKLFDSEGEDEDENGSEIEIKNRHSGPKGEQLMKLESRFNSDPRFKLDDKFAERCGEKEMKMEKDKNRELLSKILGKSIEEKKPKSAEATALKARPFTRFDPENPEHLAWMKEFEASKNPQKRMNESKNEDSEDEEKDDENTEEVGKEKGEKEEKEENSDNDNYEKAEMYFKMDDKFSAEMKGRNDSGETSNAGFSFLSMIGRNYENGPKEEDEDEKEKPVEFNKKKKLEWKM</sequence>
<dbReference type="WBParaSite" id="Csp11.Scaffold585.g4849.t1">
    <property type="protein sequence ID" value="Csp11.Scaffold585.g4849.t1"/>
    <property type="gene ID" value="Csp11.Scaffold585.g4849"/>
</dbReference>
<reference evidence="4" key="1">
    <citation type="submission" date="2016-11" db="UniProtKB">
        <authorList>
            <consortium name="WormBaseParasite"/>
        </authorList>
    </citation>
    <scope>IDENTIFICATION</scope>
</reference>
<evidence type="ECO:0000256" key="1">
    <source>
        <dbReference type="ARBA" id="ARBA00022884"/>
    </source>
</evidence>
<evidence type="ECO:0000313" key="3">
    <source>
        <dbReference type="Proteomes" id="UP000095282"/>
    </source>
</evidence>
<name>A0A1I7TDG8_9PELO</name>
<evidence type="ECO:0000313" key="4">
    <source>
        <dbReference type="WBParaSite" id="Csp11.Scaffold585.g4849.t1"/>
    </source>
</evidence>
<protein>
    <submittedName>
        <fullName evidence="4">NUC153 domain-containing protein</fullName>
    </submittedName>
</protein>
<organism evidence="3 4">
    <name type="scientific">Caenorhabditis tropicalis</name>
    <dbReference type="NCBI Taxonomy" id="1561998"/>
    <lineage>
        <taxon>Eukaryota</taxon>
        <taxon>Metazoa</taxon>
        <taxon>Ecdysozoa</taxon>
        <taxon>Nematoda</taxon>
        <taxon>Chromadorea</taxon>
        <taxon>Rhabditida</taxon>
        <taxon>Rhabditina</taxon>
        <taxon>Rhabditomorpha</taxon>
        <taxon>Rhabditoidea</taxon>
        <taxon>Rhabditidae</taxon>
        <taxon>Peloderinae</taxon>
        <taxon>Caenorhabditis</taxon>
    </lineage>
</organism>
<evidence type="ECO:0000256" key="2">
    <source>
        <dbReference type="SAM" id="MobiDB-lite"/>
    </source>
</evidence>
<feature type="region of interest" description="Disordered" evidence="2">
    <location>
        <begin position="54"/>
        <end position="111"/>
    </location>
</feature>
<keyword evidence="1" id="KW-0694">RNA-binding</keyword>
<dbReference type="GO" id="GO:0003723">
    <property type="term" value="F:RNA binding"/>
    <property type="evidence" value="ECO:0007669"/>
    <property type="project" value="UniProtKB-KW"/>
</dbReference>
<keyword evidence="3" id="KW-1185">Reference proteome</keyword>
<proteinExistence type="predicted"/>
<feature type="region of interest" description="Disordered" evidence="2">
    <location>
        <begin position="1"/>
        <end position="33"/>
    </location>
</feature>
<dbReference type="PANTHER" id="PTHR48029">
    <property type="entry name" value="NUCLEOLAR PROTEIN 8"/>
    <property type="match status" value="1"/>
</dbReference>
<dbReference type="AlphaFoldDB" id="A0A1I7TDG8"/>
<feature type="compositionally biased region" description="Basic and acidic residues" evidence="2">
    <location>
        <begin position="8"/>
        <end position="19"/>
    </location>
</feature>
<feature type="region of interest" description="Disordered" evidence="2">
    <location>
        <begin position="156"/>
        <end position="248"/>
    </location>
</feature>
<dbReference type="Proteomes" id="UP000095282">
    <property type="component" value="Unplaced"/>
</dbReference>
<dbReference type="PANTHER" id="PTHR48029:SF1">
    <property type="entry name" value="NUCLEOLAR PROTEIN 8"/>
    <property type="match status" value="1"/>
</dbReference>
<feature type="compositionally biased region" description="Basic and acidic residues" evidence="2">
    <location>
        <begin position="178"/>
        <end position="196"/>
    </location>
</feature>